<dbReference type="AlphaFoldDB" id="K1TP51"/>
<organism evidence="1">
    <name type="scientific">human gut metagenome</name>
    <dbReference type="NCBI Taxonomy" id="408170"/>
    <lineage>
        <taxon>unclassified sequences</taxon>
        <taxon>metagenomes</taxon>
        <taxon>organismal metagenomes</taxon>
    </lineage>
</organism>
<name>K1TP51_9ZZZZ</name>
<accession>K1TP51</accession>
<feature type="non-terminal residue" evidence="1">
    <location>
        <position position="1"/>
    </location>
</feature>
<comment type="caution">
    <text evidence="1">The sequence shown here is derived from an EMBL/GenBank/DDBJ whole genome shotgun (WGS) entry which is preliminary data.</text>
</comment>
<evidence type="ECO:0000313" key="1">
    <source>
        <dbReference type="EMBL" id="EKC71453.1"/>
    </source>
</evidence>
<reference evidence="1" key="1">
    <citation type="journal article" date="2013" name="Environ. Microbiol.">
        <title>Microbiota from the distal guts of lean and obese adolescents exhibit partial functional redundancy besides clear differences in community structure.</title>
        <authorList>
            <person name="Ferrer M."/>
            <person name="Ruiz A."/>
            <person name="Lanza F."/>
            <person name="Haange S.B."/>
            <person name="Oberbach A."/>
            <person name="Till H."/>
            <person name="Bargiela R."/>
            <person name="Campoy C."/>
            <person name="Segura M.T."/>
            <person name="Richter M."/>
            <person name="von Bergen M."/>
            <person name="Seifert J."/>
            <person name="Suarez A."/>
        </authorList>
    </citation>
    <scope>NUCLEOTIDE SEQUENCE</scope>
</reference>
<protein>
    <submittedName>
        <fullName evidence="1">Uncharacterized protein</fullName>
    </submittedName>
</protein>
<sequence length="91" mass="9481">GDGCCNLYIGEDATWIVTGDSTVSALHCAGTIEDNEGKTVTVKGTDGTVYVKGDGSYTITVTSYEDSADLSGASTTISWSAYETEKPAELE</sequence>
<gene>
    <name evidence="1" type="ORF">LEA_07255</name>
</gene>
<proteinExistence type="predicted"/>
<dbReference type="EMBL" id="AJWY01004768">
    <property type="protein sequence ID" value="EKC71453.1"/>
    <property type="molecule type" value="Genomic_DNA"/>
</dbReference>